<dbReference type="SUPFAM" id="SSF53474">
    <property type="entry name" value="alpha/beta-Hydrolases"/>
    <property type="match status" value="1"/>
</dbReference>
<dbReference type="Gene3D" id="3.40.50.1820">
    <property type="entry name" value="alpha/beta hydrolase"/>
    <property type="match status" value="1"/>
</dbReference>
<dbReference type="Proteomes" id="UP001302486">
    <property type="component" value="Chromosome"/>
</dbReference>
<dbReference type="InterPro" id="IPR022742">
    <property type="entry name" value="Hydrolase_4"/>
</dbReference>
<accession>A0AA97ER74</accession>
<dbReference type="RefSeq" id="WP_316984386.1">
    <property type="nucleotide sequence ID" value="NZ_CP136521.1"/>
</dbReference>
<gene>
    <name evidence="2" type="ORF">RNZ46_05550</name>
</gene>
<keyword evidence="3" id="KW-1185">Reference proteome</keyword>
<keyword evidence="2" id="KW-0378">Hydrolase</keyword>
<dbReference type="InterPro" id="IPR053145">
    <property type="entry name" value="AB_hydrolase_Est10"/>
</dbReference>
<evidence type="ECO:0000313" key="3">
    <source>
        <dbReference type="Proteomes" id="UP001302486"/>
    </source>
</evidence>
<evidence type="ECO:0000259" key="1">
    <source>
        <dbReference type="Pfam" id="PF12146"/>
    </source>
</evidence>
<dbReference type="AlphaFoldDB" id="A0AA97ER74"/>
<reference evidence="3" key="1">
    <citation type="submission" date="2024-06" db="EMBL/GenBank/DDBJ databases">
        <title>Hwangdonia haimaensis gen. nov., sp. nov., a member of the family Flavobacteriaceae isolated from the haima cold seep.</title>
        <authorList>
            <person name="Li J."/>
        </authorList>
    </citation>
    <scope>NUCLEOTIDE SEQUENCE [LARGE SCALE GENOMIC DNA]</scope>
    <source>
        <strain evidence="3">SCSIO 19198</strain>
    </source>
</reference>
<dbReference type="EMBL" id="CP136521">
    <property type="protein sequence ID" value="WOD44725.1"/>
    <property type="molecule type" value="Genomic_DNA"/>
</dbReference>
<dbReference type="PANTHER" id="PTHR43265:SF1">
    <property type="entry name" value="ESTERASE ESTD"/>
    <property type="match status" value="1"/>
</dbReference>
<dbReference type="KEGG" id="hws:RNZ46_05550"/>
<dbReference type="InterPro" id="IPR029058">
    <property type="entry name" value="AB_hydrolase_fold"/>
</dbReference>
<dbReference type="Pfam" id="PF12146">
    <property type="entry name" value="Hydrolase_4"/>
    <property type="match status" value="1"/>
</dbReference>
<sequence length="316" mass="36679">MGSKFVFKFQLYVKIIFLLITVLSFSFLNAQNIFEYEREIVNKEKYDFQEIEFENIEENIKLSGTLITPKSNFDKIVIIVSGSGKDTRYAHSKLAEKLLENNIAVYRYDERGVGKSNGKHSRKVTSLKNDLDYCVKHLFQSEATKNKQIGVIGHSLGGMASIAIAANNPQIDYLIQMATPVNAGDSFKDRISKIEIFKNRDKTIEEIQKLIDTFNLIIHSGKSLSKIKKDCEKARRKLKFSKDYYNIYLRDQMIDFVRLDTELFYKQNDKPLLYIIGEMDELVNANNNALKLQMINNKFIDVKVLKKLRSLFNYQF</sequence>
<dbReference type="PANTHER" id="PTHR43265">
    <property type="entry name" value="ESTERASE ESTD"/>
    <property type="match status" value="1"/>
</dbReference>
<dbReference type="GO" id="GO:0052689">
    <property type="term" value="F:carboxylic ester hydrolase activity"/>
    <property type="evidence" value="ECO:0007669"/>
    <property type="project" value="TreeGrafter"/>
</dbReference>
<organism evidence="2 3">
    <name type="scientific">Hwangdonia lutea</name>
    <dbReference type="NCBI Taxonomy" id="3075823"/>
    <lineage>
        <taxon>Bacteria</taxon>
        <taxon>Pseudomonadati</taxon>
        <taxon>Bacteroidota</taxon>
        <taxon>Flavobacteriia</taxon>
        <taxon>Flavobacteriales</taxon>
        <taxon>Flavobacteriaceae</taxon>
        <taxon>Hwangdonia</taxon>
    </lineage>
</organism>
<name>A0AA97ER74_9FLAO</name>
<evidence type="ECO:0000313" key="2">
    <source>
        <dbReference type="EMBL" id="WOD44725.1"/>
    </source>
</evidence>
<proteinExistence type="predicted"/>
<feature type="domain" description="Serine aminopeptidase S33" evidence="1">
    <location>
        <begin position="74"/>
        <end position="290"/>
    </location>
</feature>
<protein>
    <submittedName>
        <fullName evidence="2">Alpha/beta fold hydrolase</fullName>
    </submittedName>
</protein>